<evidence type="ECO:0000313" key="2">
    <source>
        <dbReference type="EMBL" id="CAF1431752.1"/>
    </source>
</evidence>
<dbReference type="PANTHER" id="PTHR46060">
    <property type="entry name" value="MARINER MOS1 TRANSPOSASE-LIKE PROTEIN"/>
    <property type="match status" value="1"/>
</dbReference>
<sequence length="131" mass="15222">MGEDVNLLKQLIEQDLRLTLRCLAEHFGCSHFAVEKHLIQLDKTWKYGVWIPQELSLHQLQHRVDACMDLMTSHRNYQWLSPGQTGVATPKPDFPRKKMILSVWRGLSGIIHWKIFPTGYTLTTPDQILQS</sequence>
<dbReference type="EMBL" id="CAJNOJ010000381">
    <property type="protein sequence ID" value="CAF1425699.1"/>
    <property type="molecule type" value="Genomic_DNA"/>
</dbReference>
<dbReference type="GO" id="GO:0005634">
    <property type="term" value="C:nucleus"/>
    <property type="evidence" value="ECO:0007669"/>
    <property type="project" value="TreeGrafter"/>
</dbReference>
<evidence type="ECO:0000313" key="1">
    <source>
        <dbReference type="EMBL" id="CAF1425699.1"/>
    </source>
</evidence>
<evidence type="ECO:0000313" key="3">
    <source>
        <dbReference type="Proteomes" id="UP000663828"/>
    </source>
</evidence>
<accession>A0A815N343</accession>
<dbReference type="GO" id="GO:0031297">
    <property type="term" value="P:replication fork processing"/>
    <property type="evidence" value="ECO:0007669"/>
    <property type="project" value="TreeGrafter"/>
</dbReference>
<dbReference type="AlphaFoldDB" id="A0A815N343"/>
<dbReference type="EMBL" id="CAJNOR010003622">
    <property type="protein sequence ID" value="CAF1431752.1"/>
    <property type="molecule type" value="Genomic_DNA"/>
</dbReference>
<reference evidence="2" key="1">
    <citation type="submission" date="2021-02" db="EMBL/GenBank/DDBJ databases">
        <authorList>
            <person name="Nowell W R."/>
        </authorList>
    </citation>
    <scope>NUCLEOTIDE SEQUENCE</scope>
</reference>
<proteinExistence type="predicted"/>
<dbReference type="GO" id="GO:0044774">
    <property type="term" value="P:mitotic DNA integrity checkpoint signaling"/>
    <property type="evidence" value="ECO:0007669"/>
    <property type="project" value="TreeGrafter"/>
</dbReference>
<dbReference type="Pfam" id="PF01359">
    <property type="entry name" value="Transposase_1"/>
    <property type="match status" value="1"/>
</dbReference>
<dbReference type="OrthoDB" id="616263at2759"/>
<dbReference type="GO" id="GO:0000014">
    <property type="term" value="F:single-stranded DNA endodeoxyribonuclease activity"/>
    <property type="evidence" value="ECO:0007669"/>
    <property type="project" value="TreeGrafter"/>
</dbReference>
<dbReference type="GO" id="GO:0006303">
    <property type="term" value="P:double-strand break repair via nonhomologous end joining"/>
    <property type="evidence" value="ECO:0007669"/>
    <property type="project" value="TreeGrafter"/>
</dbReference>
<dbReference type="GO" id="GO:0035861">
    <property type="term" value="C:site of double-strand break"/>
    <property type="evidence" value="ECO:0007669"/>
    <property type="project" value="TreeGrafter"/>
</dbReference>
<dbReference type="InterPro" id="IPR052709">
    <property type="entry name" value="Transposase-MT_Hybrid"/>
</dbReference>
<dbReference type="Gene3D" id="3.30.420.10">
    <property type="entry name" value="Ribonuclease H-like superfamily/Ribonuclease H"/>
    <property type="match status" value="1"/>
</dbReference>
<dbReference type="GO" id="GO:0046975">
    <property type="term" value="F:histone H3K36 methyltransferase activity"/>
    <property type="evidence" value="ECO:0007669"/>
    <property type="project" value="TreeGrafter"/>
</dbReference>
<name>A0A815N343_ADIRI</name>
<dbReference type="GO" id="GO:0015074">
    <property type="term" value="P:DNA integration"/>
    <property type="evidence" value="ECO:0007669"/>
    <property type="project" value="TreeGrafter"/>
</dbReference>
<dbReference type="InterPro" id="IPR001888">
    <property type="entry name" value="Transposase_1"/>
</dbReference>
<protein>
    <submittedName>
        <fullName evidence="2">Uncharacterized protein</fullName>
    </submittedName>
</protein>
<dbReference type="GO" id="GO:0000793">
    <property type="term" value="C:condensed chromosome"/>
    <property type="evidence" value="ECO:0007669"/>
    <property type="project" value="TreeGrafter"/>
</dbReference>
<dbReference type="GO" id="GO:0003697">
    <property type="term" value="F:single-stranded DNA binding"/>
    <property type="evidence" value="ECO:0007669"/>
    <property type="project" value="TreeGrafter"/>
</dbReference>
<dbReference type="PANTHER" id="PTHR46060:SF2">
    <property type="entry name" value="HISTONE-LYSINE N-METHYLTRANSFERASE SETMAR"/>
    <property type="match status" value="1"/>
</dbReference>
<dbReference type="InterPro" id="IPR036397">
    <property type="entry name" value="RNaseH_sf"/>
</dbReference>
<dbReference type="Proteomes" id="UP000663852">
    <property type="component" value="Unassembled WGS sequence"/>
</dbReference>
<dbReference type="GO" id="GO:0000729">
    <property type="term" value="P:DNA double-strand break processing"/>
    <property type="evidence" value="ECO:0007669"/>
    <property type="project" value="TreeGrafter"/>
</dbReference>
<comment type="caution">
    <text evidence="2">The sequence shown here is derived from an EMBL/GenBank/DDBJ whole genome shotgun (WGS) entry which is preliminary data.</text>
</comment>
<keyword evidence="3" id="KW-1185">Reference proteome</keyword>
<dbReference type="Proteomes" id="UP000663828">
    <property type="component" value="Unassembled WGS sequence"/>
</dbReference>
<dbReference type="GO" id="GO:0042800">
    <property type="term" value="F:histone H3K4 methyltransferase activity"/>
    <property type="evidence" value="ECO:0007669"/>
    <property type="project" value="TreeGrafter"/>
</dbReference>
<dbReference type="GO" id="GO:0003690">
    <property type="term" value="F:double-stranded DNA binding"/>
    <property type="evidence" value="ECO:0007669"/>
    <property type="project" value="TreeGrafter"/>
</dbReference>
<dbReference type="GO" id="GO:0044547">
    <property type="term" value="F:DNA topoisomerase binding"/>
    <property type="evidence" value="ECO:0007669"/>
    <property type="project" value="TreeGrafter"/>
</dbReference>
<organism evidence="2 3">
    <name type="scientific">Adineta ricciae</name>
    <name type="common">Rotifer</name>
    <dbReference type="NCBI Taxonomy" id="249248"/>
    <lineage>
        <taxon>Eukaryota</taxon>
        <taxon>Metazoa</taxon>
        <taxon>Spiralia</taxon>
        <taxon>Gnathifera</taxon>
        <taxon>Rotifera</taxon>
        <taxon>Eurotatoria</taxon>
        <taxon>Bdelloidea</taxon>
        <taxon>Adinetida</taxon>
        <taxon>Adinetidae</taxon>
        <taxon>Adineta</taxon>
    </lineage>
</organism>
<gene>
    <name evidence="1" type="ORF">EDS130_LOCUS37845</name>
    <name evidence="2" type="ORF">XAT740_LOCUS35815</name>
</gene>